<evidence type="ECO:0000313" key="3">
    <source>
        <dbReference type="Proteomes" id="UP000683360"/>
    </source>
</evidence>
<dbReference type="Proteomes" id="UP000683360">
    <property type="component" value="Unassembled WGS sequence"/>
</dbReference>
<evidence type="ECO:0000313" key="2">
    <source>
        <dbReference type="EMBL" id="CAG2192434.1"/>
    </source>
</evidence>
<evidence type="ECO:0000256" key="1">
    <source>
        <dbReference type="SAM" id="MobiDB-lite"/>
    </source>
</evidence>
<dbReference type="AlphaFoldDB" id="A0A8S3Q8W3"/>
<feature type="compositionally biased region" description="Polar residues" evidence="1">
    <location>
        <begin position="128"/>
        <end position="137"/>
    </location>
</feature>
<proteinExistence type="predicted"/>
<dbReference type="EMBL" id="CAJPWZ010000386">
    <property type="protein sequence ID" value="CAG2192434.1"/>
    <property type="molecule type" value="Genomic_DNA"/>
</dbReference>
<feature type="region of interest" description="Disordered" evidence="1">
    <location>
        <begin position="225"/>
        <end position="297"/>
    </location>
</feature>
<feature type="compositionally biased region" description="Polar residues" evidence="1">
    <location>
        <begin position="158"/>
        <end position="178"/>
    </location>
</feature>
<accession>A0A8S3Q8W3</accession>
<reference evidence="2" key="1">
    <citation type="submission" date="2021-03" db="EMBL/GenBank/DDBJ databases">
        <authorList>
            <person name="Bekaert M."/>
        </authorList>
    </citation>
    <scope>NUCLEOTIDE SEQUENCE</scope>
</reference>
<feature type="compositionally biased region" description="Basic and acidic residues" evidence="1">
    <location>
        <begin position="138"/>
        <end position="151"/>
    </location>
</feature>
<feature type="compositionally biased region" description="Basic and acidic residues" evidence="1">
    <location>
        <begin position="282"/>
        <end position="295"/>
    </location>
</feature>
<feature type="compositionally biased region" description="Basic and acidic residues" evidence="1">
    <location>
        <begin position="179"/>
        <end position="192"/>
    </location>
</feature>
<feature type="compositionally biased region" description="Polar residues" evidence="1">
    <location>
        <begin position="225"/>
        <end position="277"/>
    </location>
</feature>
<comment type="caution">
    <text evidence="2">The sequence shown here is derived from an EMBL/GenBank/DDBJ whole genome shotgun (WGS) entry which is preliminary data.</text>
</comment>
<name>A0A8S3Q8W3_MYTED</name>
<gene>
    <name evidence="2" type="ORF">MEDL_7594</name>
</gene>
<sequence length="369" mass="40883">MHVVDTPVNENGKVEDAVVTNTEIPFVTPEIPTPSESEGANTKKPVEKTNKDVLSSGNIKNNIEEETNLKEAPPTGISLNKEPDYKSDDDEIEKPGYLFSKGVPGEEAQAEDLGFTNKITGIKDPLPTDQSSSSRETVQTEKAKDEDKKLTIVDGNVLTKTASGNVSEPTVENKSNQSNEHKDDSTEKPSDKLQPEILRLTVYSQEIFRLTVYSQEILRLTVLQPGNTPSDKLQSGNTPSDKLQPENTPSDKLQPGNMSDNQQNKNDSTGYNHSKFSNPCDEQDKKMSKEMKEIDDPPPNAIIQNYYGYVETVNLGNDIVNIVEKVKEVEKDEFQQTSIISALKMEILLAVSKSVGIFMDPRQMEHVGE</sequence>
<dbReference type="OrthoDB" id="10550148at2759"/>
<protein>
    <submittedName>
        <fullName evidence="2">Uncharacterized protein</fullName>
    </submittedName>
</protein>
<organism evidence="2 3">
    <name type="scientific">Mytilus edulis</name>
    <name type="common">Blue mussel</name>
    <dbReference type="NCBI Taxonomy" id="6550"/>
    <lineage>
        <taxon>Eukaryota</taxon>
        <taxon>Metazoa</taxon>
        <taxon>Spiralia</taxon>
        <taxon>Lophotrochozoa</taxon>
        <taxon>Mollusca</taxon>
        <taxon>Bivalvia</taxon>
        <taxon>Autobranchia</taxon>
        <taxon>Pteriomorphia</taxon>
        <taxon>Mytilida</taxon>
        <taxon>Mytiloidea</taxon>
        <taxon>Mytilidae</taxon>
        <taxon>Mytilinae</taxon>
        <taxon>Mytilus</taxon>
    </lineage>
</organism>
<feature type="region of interest" description="Disordered" evidence="1">
    <location>
        <begin position="1"/>
        <end position="192"/>
    </location>
</feature>
<feature type="compositionally biased region" description="Polar residues" evidence="1">
    <location>
        <begin position="52"/>
        <end position="61"/>
    </location>
</feature>
<keyword evidence="3" id="KW-1185">Reference proteome</keyword>